<dbReference type="GO" id="GO:0047617">
    <property type="term" value="F:fatty acyl-CoA hydrolase activity"/>
    <property type="evidence" value="ECO:0007669"/>
    <property type="project" value="InterPro"/>
</dbReference>
<dbReference type="EMBL" id="NWBP01000022">
    <property type="protein sequence ID" value="PCC82849.1"/>
    <property type="molecule type" value="Genomic_DNA"/>
</dbReference>
<sequence length="298" mass="32573">MAKVCEVIDLAPLHEKAQGDVFSVPMVPSQIARTFGGQVVAQALAAAQHTVEGKLVHSLHGYFVGPGDAAAPARAEVERVRDGRSFATRQVRIFQDDRLIFMLNAGFHIADDFGPEHQDAMPEVMGPEEAAAAGGGGAPYSTRIILREWEDWDIRLVPQESRDPELAEATGAGFRYVWFRNTSQEFAASESSQDAHRAALAYMSDMTLIRASLLPHQGEQVQLASLDHSIWFLRPARVNEWLLYVQESPSAQNATGLATGKIFNQGGDLVAVVVQEGLTRTVREGMQVGSHNGNWQNV</sequence>
<name>A0A2A4AK38_9CORY</name>
<reference evidence="5 6" key="1">
    <citation type="submission" date="2017-09" db="EMBL/GenBank/DDBJ databases">
        <title>Draft Genome Sequence of Corynebacterium accolens AH4003.</title>
        <authorList>
            <person name="Chen Y."/>
            <person name="Oosthuysen W.F."/>
            <person name="Kelley S."/>
            <person name="Horswill A."/>
        </authorList>
    </citation>
    <scope>NUCLEOTIDE SEQUENCE [LARGE SCALE GENOMIC DNA]</scope>
    <source>
        <strain evidence="5 6">AH4003</strain>
    </source>
</reference>
<comment type="caution">
    <text evidence="5">The sequence shown here is derived from an EMBL/GenBank/DDBJ whole genome shotgun (WGS) entry which is preliminary data.</text>
</comment>
<gene>
    <name evidence="5" type="ORF">COM45_06670</name>
</gene>
<feature type="domain" description="Acyl-CoA thioesterase 2 C-terminal" evidence="3">
    <location>
        <begin position="193"/>
        <end position="278"/>
    </location>
</feature>
<dbReference type="GO" id="GO:0006637">
    <property type="term" value="P:acyl-CoA metabolic process"/>
    <property type="evidence" value="ECO:0007669"/>
    <property type="project" value="InterPro"/>
</dbReference>
<dbReference type="PANTHER" id="PTHR11066:SF34">
    <property type="entry name" value="ACYL-COENZYME A THIOESTERASE 8"/>
    <property type="match status" value="1"/>
</dbReference>
<dbReference type="PANTHER" id="PTHR11066">
    <property type="entry name" value="ACYL-COA THIOESTERASE"/>
    <property type="match status" value="1"/>
</dbReference>
<dbReference type="Proteomes" id="UP000218690">
    <property type="component" value="Unassembled WGS sequence"/>
</dbReference>
<dbReference type="CDD" id="cd03444">
    <property type="entry name" value="Thioesterase_II_repeat1"/>
    <property type="match status" value="1"/>
</dbReference>
<dbReference type="Pfam" id="PF02551">
    <property type="entry name" value="Acyl_CoA_thio"/>
    <property type="match status" value="1"/>
</dbReference>
<dbReference type="InterPro" id="IPR029069">
    <property type="entry name" value="HotDog_dom_sf"/>
</dbReference>
<dbReference type="InterPro" id="IPR042171">
    <property type="entry name" value="Acyl-CoA_hotdog"/>
</dbReference>
<dbReference type="CDD" id="cd03445">
    <property type="entry name" value="Thioesterase_II_repeat2"/>
    <property type="match status" value="1"/>
</dbReference>
<evidence type="ECO:0000256" key="1">
    <source>
        <dbReference type="ARBA" id="ARBA00006538"/>
    </source>
</evidence>
<dbReference type="Gene3D" id="2.40.160.210">
    <property type="entry name" value="Acyl-CoA thioesterase, double hotdog domain"/>
    <property type="match status" value="1"/>
</dbReference>
<evidence type="ECO:0000256" key="2">
    <source>
        <dbReference type="ARBA" id="ARBA00022801"/>
    </source>
</evidence>
<dbReference type="InterPro" id="IPR025652">
    <property type="entry name" value="TesB_C"/>
</dbReference>
<evidence type="ECO:0000313" key="5">
    <source>
        <dbReference type="EMBL" id="PCC82849.1"/>
    </source>
</evidence>
<dbReference type="AlphaFoldDB" id="A0A2A4AK38"/>
<dbReference type="InterPro" id="IPR003703">
    <property type="entry name" value="Acyl_CoA_thio"/>
</dbReference>
<organism evidence="5 6">
    <name type="scientific">Corynebacterium accolens</name>
    <dbReference type="NCBI Taxonomy" id="38284"/>
    <lineage>
        <taxon>Bacteria</taxon>
        <taxon>Bacillati</taxon>
        <taxon>Actinomycetota</taxon>
        <taxon>Actinomycetes</taxon>
        <taxon>Mycobacteriales</taxon>
        <taxon>Corynebacteriaceae</taxon>
        <taxon>Corynebacterium</taxon>
    </lineage>
</organism>
<evidence type="ECO:0000313" key="6">
    <source>
        <dbReference type="Proteomes" id="UP000218690"/>
    </source>
</evidence>
<proteinExistence type="inferred from homology"/>
<dbReference type="GO" id="GO:0009062">
    <property type="term" value="P:fatty acid catabolic process"/>
    <property type="evidence" value="ECO:0007669"/>
    <property type="project" value="TreeGrafter"/>
</dbReference>
<comment type="similarity">
    <text evidence="1">Belongs to the C/M/P thioester hydrolase family.</text>
</comment>
<evidence type="ECO:0000259" key="4">
    <source>
        <dbReference type="Pfam" id="PF13622"/>
    </source>
</evidence>
<dbReference type="SUPFAM" id="SSF54637">
    <property type="entry name" value="Thioesterase/thiol ester dehydrase-isomerase"/>
    <property type="match status" value="2"/>
</dbReference>
<evidence type="ECO:0000259" key="3">
    <source>
        <dbReference type="Pfam" id="PF02551"/>
    </source>
</evidence>
<protein>
    <submittedName>
        <fullName evidence="5">Acyl-CoA thioesterase II</fullName>
    </submittedName>
</protein>
<dbReference type="Pfam" id="PF13622">
    <property type="entry name" value="4HBT_3"/>
    <property type="match status" value="1"/>
</dbReference>
<accession>A0A2A4AK38</accession>
<dbReference type="InterPro" id="IPR049449">
    <property type="entry name" value="TesB_ACOT8-like_N"/>
</dbReference>
<keyword evidence="2" id="KW-0378">Hydrolase</keyword>
<feature type="domain" description="Acyl-CoA thioesterase-like N-terminal HotDog" evidence="4">
    <location>
        <begin position="30"/>
        <end position="107"/>
    </location>
</feature>